<accession>A0A914BLW5</accession>
<sequence>MVQGAAVINFPCRCLFVILVLVFLISEVGTYSGVHYTQRGDLNLGGLVPLHDYDEKNQECGKLRNIGALKRQEAMVYAVEAINRNTSLLPGVVLGFEIYDTCSSNAVTLRDCLNFIPPQRWNGNCSLFKSSEHCPETTPPIVGVVGAQRSGSSVQAAILLGLYQIPQVSYLSTSDELSNIYRYPYFLRTVGPDSYQVAAIADLIVEYGWNYVSFINSDDTYGKSAQQAFRTTAQKLGVCIAITRTVSLYATDETFDELVTELVTLQTNSHAVVVILFVQLEMAKDIFAAATRAGAKQRFIWIGSDGWGNYGNSAVEGNINATVERLDTADKKVYPQSSLEAKEKER</sequence>
<organism evidence="9 10">
    <name type="scientific">Patiria miniata</name>
    <name type="common">Bat star</name>
    <name type="synonym">Asterina miniata</name>
    <dbReference type="NCBI Taxonomy" id="46514"/>
    <lineage>
        <taxon>Eukaryota</taxon>
        <taxon>Metazoa</taxon>
        <taxon>Echinodermata</taxon>
        <taxon>Eleutherozoa</taxon>
        <taxon>Asterozoa</taxon>
        <taxon>Asteroidea</taxon>
        <taxon>Valvatacea</taxon>
        <taxon>Valvatida</taxon>
        <taxon>Asterinidae</taxon>
        <taxon>Patiria</taxon>
    </lineage>
</organism>
<comment type="subcellular location">
    <subcellularLocation>
        <location evidence="1">Membrane</location>
        <topology evidence="1">Multi-pass membrane protein</topology>
    </subcellularLocation>
</comment>
<name>A0A914BLW5_PATMI</name>
<keyword evidence="2" id="KW-0812">Transmembrane</keyword>
<keyword evidence="6" id="KW-0325">Glycoprotein</keyword>
<feature type="chain" id="PRO_5037986726" description="Receptor ligand binding region domain-containing protein" evidence="7">
    <location>
        <begin position="31"/>
        <end position="346"/>
    </location>
</feature>
<dbReference type="PRINTS" id="PR00248">
    <property type="entry name" value="GPCRMGR"/>
</dbReference>
<dbReference type="InterPro" id="IPR000337">
    <property type="entry name" value="GPCR_3"/>
</dbReference>
<evidence type="ECO:0000256" key="1">
    <source>
        <dbReference type="ARBA" id="ARBA00004141"/>
    </source>
</evidence>
<dbReference type="PANTHER" id="PTHR24060">
    <property type="entry name" value="METABOTROPIC GLUTAMATE RECEPTOR"/>
    <property type="match status" value="1"/>
</dbReference>
<dbReference type="GO" id="GO:0016020">
    <property type="term" value="C:membrane"/>
    <property type="evidence" value="ECO:0007669"/>
    <property type="project" value="UniProtKB-SubCell"/>
</dbReference>
<evidence type="ECO:0000256" key="4">
    <source>
        <dbReference type="ARBA" id="ARBA00023136"/>
    </source>
</evidence>
<dbReference type="InterPro" id="IPR028082">
    <property type="entry name" value="Peripla_BP_I"/>
</dbReference>
<dbReference type="InterPro" id="IPR001828">
    <property type="entry name" value="ANF_lig-bd_rcpt"/>
</dbReference>
<reference evidence="9" key="1">
    <citation type="submission" date="2022-11" db="UniProtKB">
        <authorList>
            <consortium name="EnsemblMetazoa"/>
        </authorList>
    </citation>
    <scope>IDENTIFICATION</scope>
</reference>
<dbReference type="OrthoDB" id="425344at2759"/>
<evidence type="ECO:0000313" key="9">
    <source>
        <dbReference type="EnsemblMetazoa" id="XP_038077109.1"/>
    </source>
</evidence>
<proteinExistence type="predicted"/>
<keyword evidence="4" id="KW-0472">Membrane</keyword>
<feature type="domain" description="Receptor ligand binding region" evidence="8">
    <location>
        <begin position="71"/>
        <end position="316"/>
    </location>
</feature>
<dbReference type="AlphaFoldDB" id="A0A914BLW5"/>
<dbReference type="GeneID" id="119744957"/>
<keyword evidence="5" id="KW-0675">Receptor</keyword>
<dbReference type="RefSeq" id="XP_038077109.1">
    <property type="nucleotide sequence ID" value="XM_038221181.1"/>
</dbReference>
<feature type="signal peptide" evidence="7">
    <location>
        <begin position="1"/>
        <end position="30"/>
    </location>
</feature>
<evidence type="ECO:0000256" key="6">
    <source>
        <dbReference type="ARBA" id="ARBA00023180"/>
    </source>
</evidence>
<dbReference type="Pfam" id="PF01094">
    <property type="entry name" value="ANF_receptor"/>
    <property type="match status" value="1"/>
</dbReference>
<dbReference type="GO" id="GO:0004930">
    <property type="term" value="F:G protein-coupled receptor activity"/>
    <property type="evidence" value="ECO:0007669"/>
    <property type="project" value="InterPro"/>
</dbReference>
<dbReference type="InterPro" id="IPR050726">
    <property type="entry name" value="mGluR"/>
</dbReference>
<keyword evidence="7" id="KW-0732">Signal</keyword>
<evidence type="ECO:0000313" key="10">
    <source>
        <dbReference type="Proteomes" id="UP000887568"/>
    </source>
</evidence>
<dbReference type="OMA" id="NRICIAT"/>
<dbReference type="Proteomes" id="UP000887568">
    <property type="component" value="Unplaced"/>
</dbReference>
<dbReference type="SUPFAM" id="SSF53822">
    <property type="entry name" value="Periplasmic binding protein-like I"/>
    <property type="match status" value="1"/>
</dbReference>
<evidence type="ECO:0000259" key="8">
    <source>
        <dbReference type="Pfam" id="PF01094"/>
    </source>
</evidence>
<keyword evidence="10" id="KW-1185">Reference proteome</keyword>
<dbReference type="FunFam" id="3.40.50.2300:FF:000145">
    <property type="entry name" value="Glutamate receptor, metabotropic"/>
    <property type="match status" value="1"/>
</dbReference>
<evidence type="ECO:0000256" key="7">
    <source>
        <dbReference type="SAM" id="SignalP"/>
    </source>
</evidence>
<keyword evidence="3" id="KW-1133">Transmembrane helix</keyword>
<evidence type="ECO:0000256" key="3">
    <source>
        <dbReference type="ARBA" id="ARBA00022989"/>
    </source>
</evidence>
<evidence type="ECO:0000256" key="5">
    <source>
        <dbReference type="ARBA" id="ARBA00023170"/>
    </source>
</evidence>
<dbReference type="Gene3D" id="3.40.50.2300">
    <property type="match status" value="2"/>
</dbReference>
<dbReference type="EnsemblMetazoa" id="XM_038221181.1">
    <property type="protein sequence ID" value="XP_038077109.1"/>
    <property type="gene ID" value="LOC119744957"/>
</dbReference>
<protein>
    <recommendedName>
        <fullName evidence="8">Receptor ligand binding region domain-containing protein</fullName>
    </recommendedName>
</protein>
<evidence type="ECO:0000256" key="2">
    <source>
        <dbReference type="ARBA" id="ARBA00022692"/>
    </source>
</evidence>